<dbReference type="InterPro" id="IPR016039">
    <property type="entry name" value="Thiolase-like"/>
</dbReference>
<dbReference type="Proteomes" id="UP000320481">
    <property type="component" value="Unassembled WGS sequence"/>
</dbReference>
<dbReference type="Gene3D" id="3.40.47.10">
    <property type="match status" value="1"/>
</dbReference>
<name>A0A5C6JY72_9ACTN</name>
<dbReference type="GO" id="GO:0016747">
    <property type="term" value="F:acyltransferase activity, transferring groups other than amino-acyl groups"/>
    <property type="evidence" value="ECO:0007669"/>
    <property type="project" value="UniProtKB-ARBA"/>
</dbReference>
<protein>
    <submittedName>
        <fullName evidence="1">Uncharacterized protein</fullName>
    </submittedName>
</protein>
<organism evidence="1 2">
    <name type="scientific">Streptomyces misionensis</name>
    <dbReference type="NCBI Taxonomy" id="67331"/>
    <lineage>
        <taxon>Bacteria</taxon>
        <taxon>Bacillati</taxon>
        <taxon>Actinomycetota</taxon>
        <taxon>Actinomycetes</taxon>
        <taxon>Kitasatosporales</taxon>
        <taxon>Streptomycetaceae</taxon>
        <taxon>Streptomyces</taxon>
    </lineage>
</organism>
<reference evidence="1" key="1">
    <citation type="journal article" date="2019" name="Microbiol. Resour. Announc.">
        <title>Draft Genomic Sequences of Streptomyces misionensis and Streptomyces albidoflavus, bacteria applied for phytopathogen biocontrol.</title>
        <authorList>
            <person name="Pylro V."/>
            <person name="Dias A."/>
            <person name="Andreote F."/>
            <person name="Varani A."/>
            <person name="Andreote C."/>
            <person name="Bernardo E."/>
            <person name="Martins T."/>
        </authorList>
    </citation>
    <scope>NUCLEOTIDE SEQUENCE [LARGE SCALE GENOMIC DNA]</scope>
    <source>
        <strain evidence="1">66</strain>
    </source>
</reference>
<proteinExistence type="predicted"/>
<comment type="caution">
    <text evidence="1">The sequence shown here is derived from an EMBL/GenBank/DDBJ whole genome shotgun (WGS) entry which is preliminary data.</text>
</comment>
<sequence length="139" mass="14269">MGPPPSTFGDGAGAAVLEAGRESEPGALLGFDLGSDGLHREVARVPGGGSLPLADPAAGFQQSDHSLAMRGKEIFTHTVGRMSGSSGRLLKQVGWEAGTWTGSPAWALAAVGDRTSCRPHCGTRRIHTAGPLRRLTAAD</sequence>
<gene>
    <name evidence="1" type="ORF">FRZ03_08835</name>
</gene>
<evidence type="ECO:0000313" key="2">
    <source>
        <dbReference type="Proteomes" id="UP000320481"/>
    </source>
</evidence>
<dbReference type="EMBL" id="VOGW01000049">
    <property type="protein sequence ID" value="TWV53796.1"/>
    <property type="molecule type" value="Genomic_DNA"/>
</dbReference>
<dbReference type="SUPFAM" id="SSF53901">
    <property type="entry name" value="Thiolase-like"/>
    <property type="match status" value="1"/>
</dbReference>
<keyword evidence="2" id="KW-1185">Reference proteome</keyword>
<accession>A0A5C6JY72</accession>
<evidence type="ECO:0000313" key="1">
    <source>
        <dbReference type="EMBL" id="TWV53796.1"/>
    </source>
</evidence>
<dbReference type="AlphaFoldDB" id="A0A5C6JY72"/>